<evidence type="ECO:0000313" key="1">
    <source>
        <dbReference type="EMBL" id="KAL0008487.1"/>
    </source>
</evidence>
<dbReference type="InterPro" id="IPR045249">
    <property type="entry name" value="HARBI1-like"/>
</dbReference>
<dbReference type="PANTHER" id="PTHR22930:SF281">
    <property type="entry name" value="NUCLEASE"/>
    <property type="match status" value="1"/>
</dbReference>
<organism evidence="1 2">
    <name type="scientific">Lithocarpus litseifolius</name>
    <dbReference type="NCBI Taxonomy" id="425828"/>
    <lineage>
        <taxon>Eukaryota</taxon>
        <taxon>Viridiplantae</taxon>
        <taxon>Streptophyta</taxon>
        <taxon>Embryophyta</taxon>
        <taxon>Tracheophyta</taxon>
        <taxon>Spermatophyta</taxon>
        <taxon>Magnoliopsida</taxon>
        <taxon>eudicotyledons</taxon>
        <taxon>Gunneridae</taxon>
        <taxon>Pentapetalae</taxon>
        <taxon>rosids</taxon>
        <taxon>fabids</taxon>
        <taxon>Fagales</taxon>
        <taxon>Fagaceae</taxon>
        <taxon>Lithocarpus</taxon>
    </lineage>
</organism>
<evidence type="ECO:0000313" key="2">
    <source>
        <dbReference type="Proteomes" id="UP001459277"/>
    </source>
</evidence>
<dbReference type="AlphaFoldDB" id="A0AAW2DDJ1"/>
<sequence>MDNSGATKFSLVTGKLLSRQFHFVLKAVLKIGNKYIKKDHAALHEGDYRWKWFKRAFGPLDGTHVPLAFPIEDQGRYRNRKDGLSTYILGAWDANLKFIYVLPGWEGFTLDSRVLRDALSWRHFLEIPS</sequence>
<proteinExistence type="predicted"/>
<keyword evidence="2" id="KW-1185">Reference proteome</keyword>
<protein>
    <recommendedName>
        <fullName evidence="3">DDE Tnp4 domain-containing protein</fullName>
    </recommendedName>
</protein>
<evidence type="ECO:0008006" key="3">
    <source>
        <dbReference type="Google" id="ProtNLM"/>
    </source>
</evidence>
<accession>A0AAW2DDJ1</accession>
<comment type="caution">
    <text evidence="1">The sequence shown here is derived from an EMBL/GenBank/DDBJ whole genome shotgun (WGS) entry which is preliminary data.</text>
</comment>
<dbReference type="Proteomes" id="UP001459277">
    <property type="component" value="Unassembled WGS sequence"/>
</dbReference>
<feature type="non-terminal residue" evidence="1">
    <location>
        <position position="129"/>
    </location>
</feature>
<dbReference type="PANTHER" id="PTHR22930">
    <property type="match status" value="1"/>
</dbReference>
<reference evidence="1 2" key="1">
    <citation type="submission" date="2024-01" db="EMBL/GenBank/DDBJ databases">
        <title>A telomere-to-telomere, gap-free genome of sweet tea (Lithocarpus litseifolius).</title>
        <authorList>
            <person name="Zhou J."/>
        </authorList>
    </citation>
    <scope>NUCLEOTIDE SEQUENCE [LARGE SCALE GENOMIC DNA]</scope>
    <source>
        <strain evidence="1">Zhou-2022a</strain>
        <tissue evidence="1">Leaf</tissue>
    </source>
</reference>
<dbReference type="EMBL" id="JAZDWU010000003">
    <property type="protein sequence ID" value="KAL0008487.1"/>
    <property type="molecule type" value="Genomic_DNA"/>
</dbReference>
<name>A0AAW2DDJ1_9ROSI</name>
<gene>
    <name evidence="1" type="ORF">SO802_009989</name>
</gene>